<dbReference type="Proteomes" id="UP000240493">
    <property type="component" value="Unassembled WGS sequence"/>
</dbReference>
<organism evidence="2 3">
    <name type="scientific">Trichoderma asperellum (strain ATCC 204424 / CBS 433.97 / NBRC 101777)</name>
    <dbReference type="NCBI Taxonomy" id="1042311"/>
    <lineage>
        <taxon>Eukaryota</taxon>
        <taxon>Fungi</taxon>
        <taxon>Dikarya</taxon>
        <taxon>Ascomycota</taxon>
        <taxon>Pezizomycotina</taxon>
        <taxon>Sordariomycetes</taxon>
        <taxon>Hypocreomycetidae</taxon>
        <taxon>Hypocreales</taxon>
        <taxon>Hypocreaceae</taxon>
        <taxon>Trichoderma</taxon>
    </lineage>
</organism>
<keyword evidence="3" id="KW-1185">Reference proteome</keyword>
<keyword evidence="1" id="KW-0472">Membrane</keyword>
<gene>
    <name evidence="2" type="ORF">M441DRAFT_455602</name>
</gene>
<dbReference type="AlphaFoldDB" id="A0A2T3ZFL1"/>
<proteinExistence type="predicted"/>
<reference evidence="2 3" key="1">
    <citation type="submission" date="2016-07" db="EMBL/GenBank/DDBJ databases">
        <title>Multiple horizontal gene transfer events from other fungi enriched the ability of initially mycotrophic Trichoderma (Ascomycota) to feed on dead plant biomass.</title>
        <authorList>
            <consortium name="DOE Joint Genome Institute"/>
            <person name="Aerts A."/>
            <person name="Atanasova L."/>
            <person name="Chenthamara K."/>
            <person name="Zhang J."/>
            <person name="Grujic M."/>
            <person name="Henrissat B."/>
            <person name="Kuo A."/>
            <person name="Salamov A."/>
            <person name="Lipzen A."/>
            <person name="Labutti K."/>
            <person name="Barry K."/>
            <person name="Miao Y."/>
            <person name="Rahimi M.J."/>
            <person name="Shen Q."/>
            <person name="Grigoriev I.V."/>
            <person name="Kubicek C.P."/>
            <person name="Druzhinina I.S."/>
        </authorList>
    </citation>
    <scope>NUCLEOTIDE SEQUENCE [LARGE SCALE GENOMIC DNA]</scope>
    <source>
        <strain evidence="2 3">CBS 433.97</strain>
    </source>
</reference>
<sequence>MDALIPTIYTYRTFVSIKMLLLRLLVAVLFHLPVVLSMPYFPTHHLGLRDGNMAINPPVPPTTIPPSIPPSLPPPSTTPIPIPTTTGDYWREMCKPGAECDCTRIKDKNGEEYFQCVTNPRCDHCWINLTATTTTTTRPLPFTSVTPVTNFLRTDYQTLLPGTYTSSSGGTAHVVIVQQPSQSISISVVTATVTDLVTISVTPFCGPSFGGSTATASPSVDFQPGVEWKR</sequence>
<evidence type="ECO:0000313" key="2">
    <source>
        <dbReference type="EMBL" id="PTB43592.1"/>
    </source>
</evidence>
<protein>
    <submittedName>
        <fullName evidence="2">Uncharacterized protein</fullName>
    </submittedName>
</protein>
<accession>A0A2T3ZFL1</accession>
<evidence type="ECO:0000256" key="1">
    <source>
        <dbReference type="SAM" id="Phobius"/>
    </source>
</evidence>
<name>A0A2T3ZFL1_TRIA4</name>
<evidence type="ECO:0000313" key="3">
    <source>
        <dbReference type="Proteomes" id="UP000240493"/>
    </source>
</evidence>
<dbReference type="EMBL" id="KZ679259">
    <property type="protein sequence ID" value="PTB43592.1"/>
    <property type="molecule type" value="Genomic_DNA"/>
</dbReference>
<keyword evidence="1" id="KW-1133">Transmembrane helix</keyword>
<keyword evidence="1" id="KW-0812">Transmembrane</keyword>
<feature type="transmembrane region" description="Helical" evidence="1">
    <location>
        <begin position="20"/>
        <end position="41"/>
    </location>
</feature>
<dbReference type="OrthoDB" id="4941480at2759"/>